<evidence type="ECO:0000313" key="3">
    <source>
        <dbReference type="Proteomes" id="UP000306918"/>
    </source>
</evidence>
<protein>
    <recommendedName>
        <fullName evidence="4">Lipocalin-like domain-containing protein</fullName>
    </recommendedName>
</protein>
<dbReference type="AlphaFoldDB" id="A0A4S8H8Q9"/>
<name>A0A4S8H8Q9_9BACT</name>
<reference evidence="2 3" key="1">
    <citation type="submission" date="2019-04" db="EMBL/GenBank/DDBJ databases">
        <title>Niastella caeni sp. nov., isolated from activated sludge.</title>
        <authorList>
            <person name="Sheng M."/>
        </authorList>
    </citation>
    <scope>NUCLEOTIDE SEQUENCE [LARGE SCALE GENOMIC DNA]</scope>
    <source>
        <strain evidence="2 3">HX-2-15</strain>
    </source>
</reference>
<dbReference type="RefSeq" id="WP_136580855.1">
    <property type="nucleotide sequence ID" value="NZ_STFF01000016.1"/>
</dbReference>
<sequence>MKRCTIVSMMALFVLAFSCKKDATSSTPEKLLGKMTLVSANWNEHYNGADHKDSSTLNGGGLHIEFKGDGRVISSSPLSTDTLHYKMLDARTVMIDNDTLIINSFTGTDLLVYFKKVKNADGDYYEEWDHFKK</sequence>
<evidence type="ECO:0008006" key="4">
    <source>
        <dbReference type="Google" id="ProtNLM"/>
    </source>
</evidence>
<dbReference type="OrthoDB" id="667489at2"/>
<evidence type="ECO:0000256" key="1">
    <source>
        <dbReference type="SAM" id="SignalP"/>
    </source>
</evidence>
<feature type="signal peptide" evidence="1">
    <location>
        <begin position="1"/>
        <end position="23"/>
    </location>
</feature>
<organism evidence="2 3">
    <name type="scientific">Niastella caeni</name>
    <dbReference type="NCBI Taxonomy" id="2569763"/>
    <lineage>
        <taxon>Bacteria</taxon>
        <taxon>Pseudomonadati</taxon>
        <taxon>Bacteroidota</taxon>
        <taxon>Chitinophagia</taxon>
        <taxon>Chitinophagales</taxon>
        <taxon>Chitinophagaceae</taxon>
        <taxon>Niastella</taxon>
    </lineage>
</organism>
<accession>A0A4S8H8Q9</accession>
<comment type="caution">
    <text evidence="2">The sequence shown here is derived from an EMBL/GenBank/DDBJ whole genome shotgun (WGS) entry which is preliminary data.</text>
</comment>
<keyword evidence="1" id="KW-0732">Signal</keyword>
<evidence type="ECO:0000313" key="2">
    <source>
        <dbReference type="EMBL" id="THU30379.1"/>
    </source>
</evidence>
<feature type="chain" id="PRO_5020866066" description="Lipocalin-like domain-containing protein" evidence="1">
    <location>
        <begin position="24"/>
        <end position="133"/>
    </location>
</feature>
<gene>
    <name evidence="2" type="ORF">FAM09_29930</name>
</gene>
<dbReference type="EMBL" id="STFF01000016">
    <property type="protein sequence ID" value="THU30379.1"/>
    <property type="molecule type" value="Genomic_DNA"/>
</dbReference>
<proteinExistence type="predicted"/>
<keyword evidence="3" id="KW-1185">Reference proteome</keyword>
<dbReference type="PROSITE" id="PS51257">
    <property type="entry name" value="PROKAR_LIPOPROTEIN"/>
    <property type="match status" value="1"/>
</dbReference>
<dbReference type="Proteomes" id="UP000306918">
    <property type="component" value="Unassembled WGS sequence"/>
</dbReference>